<sequence>MRVYLAGPDVFLPEPLKMAEAKKQICQNYGFEGVFPFDASLDLTNLTPREAAIKIYDCNINLMNSCDLIIANMTPFRSPSLDAGTAFEMGYMTALGKPIFGYTNDSRLYPERVLNKTSETLDQDGLLIEQFEMIDNLMLEAAIINSGGVVVYEAVEPQQYYTELRVFKKVVQVAAQKLLSSS</sequence>
<dbReference type="AlphaFoldDB" id="A0A0F5YDR4"/>
<name>A0A0F5YDR4_9CYAN</name>
<dbReference type="EMBL" id="LATL02000009">
    <property type="protein sequence ID" value="KKD36772.1"/>
    <property type="molecule type" value="Genomic_DNA"/>
</dbReference>
<dbReference type="InterPro" id="IPR007710">
    <property type="entry name" value="Nucleoside_deoxyribTrfase"/>
</dbReference>
<dbReference type="SUPFAM" id="SSF52309">
    <property type="entry name" value="N-(deoxy)ribosyltransferase-like"/>
    <property type="match status" value="1"/>
</dbReference>
<dbReference type="GO" id="GO:0009159">
    <property type="term" value="P:deoxyribonucleoside monophosphate catabolic process"/>
    <property type="evidence" value="ECO:0007669"/>
    <property type="project" value="TreeGrafter"/>
</dbReference>
<dbReference type="Proteomes" id="UP000033607">
    <property type="component" value="Unassembled WGS sequence"/>
</dbReference>
<dbReference type="OrthoDB" id="397706at2"/>
<accession>A0A0F5YDR4</accession>
<dbReference type="PANTHER" id="PTHR15364:SF0">
    <property type="entry name" value="2'-DEOXYNUCLEOSIDE 5'-PHOSPHATE N-HYDROLASE 1"/>
    <property type="match status" value="1"/>
</dbReference>
<dbReference type="Pfam" id="PF05014">
    <property type="entry name" value="Nuc_deoxyrib_tr"/>
    <property type="match status" value="1"/>
</dbReference>
<evidence type="ECO:0000313" key="1">
    <source>
        <dbReference type="EMBL" id="KKD36772.1"/>
    </source>
</evidence>
<reference evidence="1 2" key="1">
    <citation type="submission" date="2015-06" db="EMBL/GenBank/DDBJ databases">
        <title>Draft genome assembly of filamentous brackish cyanobacterium Limnoraphis robusta strain CS-951.</title>
        <authorList>
            <person name="Willis A."/>
            <person name="Parks M."/>
            <person name="Burford M.A."/>
        </authorList>
    </citation>
    <scope>NUCLEOTIDE SEQUENCE [LARGE SCALE GENOMIC DNA]</scope>
    <source>
        <strain evidence="1 2">CS-951</strain>
    </source>
</reference>
<protein>
    <recommendedName>
        <fullName evidence="3">Nucleoside 2-deoxyribosyltransferase</fullName>
    </recommendedName>
</protein>
<dbReference type="InterPro" id="IPR051239">
    <property type="entry name" value="2'-dNMP_N-hydrolase"/>
</dbReference>
<gene>
    <name evidence="1" type="ORF">WN50_17970</name>
</gene>
<proteinExistence type="predicted"/>
<dbReference type="Gene3D" id="3.40.50.450">
    <property type="match status" value="1"/>
</dbReference>
<organism evidence="1 2">
    <name type="scientific">Limnoraphis robusta CS-951</name>
    <dbReference type="NCBI Taxonomy" id="1637645"/>
    <lineage>
        <taxon>Bacteria</taxon>
        <taxon>Bacillati</taxon>
        <taxon>Cyanobacteriota</taxon>
        <taxon>Cyanophyceae</taxon>
        <taxon>Oscillatoriophycideae</taxon>
        <taxon>Oscillatoriales</taxon>
        <taxon>Sirenicapillariaceae</taxon>
        <taxon>Limnoraphis</taxon>
    </lineage>
</organism>
<evidence type="ECO:0008006" key="3">
    <source>
        <dbReference type="Google" id="ProtNLM"/>
    </source>
</evidence>
<dbReference type="PANTHER" id="PTHR15364">
    <property type="entry name" value="2'-DEOXYNUCLEOSIDE 5'-PHOSPHATE N-HYDROLASE 1"/>
    <property type="match status" value="1"/>
</dbReference>
<dbReference type="GO" id="GO:0070694">
    <property type="term" value="F:5-hydroxymethyl-dUMP N-hydrolase activity"/>
    <property type="evidence" value="ECO:0007669"/>
    <property type="project" value="TreeGrafter"/>
</dbReference>
<dbReference type="PATRIC" id="fig|1637645.4.peg.148"/>
<dbReference type="RefSeq" id="WP_046279952.1">
    <property type="nucleotide sequence ID" value="NZ_LATL02000009.1"/>
</dbReference>
<comment type="caution">
    <text evidence="1">The sequence shown here is derived from an EMBL/GenBank/DDBJ whole genome shotgun (WGS) entry which is preliminary data.</text>
</comment>
<evidence type="ECO:0000313" key="2">
    <source>
        <dbReference type="Proteomes" id="UP000033607"/>
    </source>
</evidence>